<protein>
    <submittedName>
        <fullName evidence="1">DNA-binding protein H-NS</fullName>
    </submittedName>
</protein>
<dbReference type="Gene3D" id="3.30.160.510">
    <property type="entry name" value="Histone-like nucleoid-structuring protein H-NS"/>
    <property type="match status" value="1"/>
</dbReference>
<keyword evidence="1" id="KW-0238">DNA-binding</keyword>
<comment type="caution">
    <text evidence="1">The sequence shown here is derived from an EMBL/GenBank/DDBJ whole genome shotgun (WGS) entry which is preliminary data.</text>
</comment>
<sequence length="138" mass="14998">MPRKPSTTPSASKMKATLAAAVARSGMDENALLRAATKEAFERALLLLTSSYADFSPEQQRRIRAAVGSEGSASAVARAKPAKVPREELPPRFWLPHSGATWSGRGRIPGAFLAWEGTVAHTEWKKTHPDQRFPSYPG</sequence>
<evidence type="ECO:0000313" key="1">
    <source>
        <dbReference type="EMBL" id="MCS4278997.1"/>
    </source>
</evidence>
<accession>A0AAW5PFL8</accession>
<evidence type="ECO:0000313" key="2">
    <source>
        <dbReference type="Proteomes" id="UP001320691"/>
    </source>
</evidence>
<dbReference type="EMBL" id="JANUEK010000002">
    <property type="protein sequence ID" value="MCS4278997.1"/>
    <property type="molecule type" value="Genomic_DNA"/>
</dbReference>
<dbReference type="GO" id="GO:0003677">
    <property type="term" value="F:DNA binding"/>
    <property type="evidence" value="ECO:0007669"/>
    <property type="project" value="UniProtKB-KW"/>
</dbReference>
<proteinExistence type="predicted"/>
<gene>
    <name evidence="1" type="ORF">M2412_000964</name>
</gene>
<organism evidence="1 2">
    <name type="scientific">Stenotrophomonas rhizophila</name>
    <dbReference type="NCBI Taxonomy" id="216778"/>
    <lineage>
        <taxon>Bacteria</taxon>
        <taxon>Pseudomonadati</taxon>
        <taxon>Pseudomonadota</taxon>
        <taxon>Gammaproteobacteria</taxon>
        <taxon>Lysobacterales</taxon>
        <taxon>Lysobacteraceae</taxon>
        <taxon>Stenotrophomonas</taxon>
    </lineage>
</organism>
<name>A0AAW5PFL8_9GAMM</name>
<reference evidence="1" key="1">
    <citation type="submission" date="2022-08" db="EMBL/GenBank/DDBJ databases">
        <title>Genomic analyses of the natural microbiome of Caenorhabditis elegans.</title>
        <authorList>
            <person name="Samuel B."/>
        </authorList>
    </citation>
    <scope>NUCLEOTIDE SEQUENCE</scope>
    <source>
        <strain evidence="1">BIGb0277</strain>
    </source>
</reference>
<dbReference type="RefSeq" id="WP_259259762.1">
    <property type="nucleotide sequence ID" value="NZ_JANUEK010000002.1"/>
</dbReference>
<dbReference type="AlphaFoldDB" id="A0AAW5PFL8"/>
<dbReference type="Proteomes" id="UP001320691">
    <property type="component" value="Unassembled WGS sequence"/>
</dbReference>